<organism evidence="1 2">
    <name type="scientific">Naganishia cerealis</name>
    <dbReference type="NCBI Taxonomy" id="610337"/>
    <lineage>
        <taxon>Eukaryota</taxon>
        <taxon>Fungi</taxon>
        <taxon>Dikarya</taxon>
        <taxon>Basidiomycota</taxon>
        <taxon>Agaricomycotina</taxon>
        <taxon>Tremellomycetes</taxon>
        <taxon>Filobasidiales</taxon>
        <taxon>Filobasidiaceae</taxon>
        <taxon>Naganishia</taxon>
    </lineage>
</organism>
<comment type="caution">
    <text evidence="1">The sequence shown here is derived from an EMBL/GenBank/DDBJ whole genome shotgun (WGS) entry which is preliminary data.</text>
</comment>
<proteinExistence type="predicted"/>
<reference evidence="1" key="1">
    <citation type="submission" date="2023-04" db="EMBL/GenBank/DDBJ databases">
        <title>Draft Genome sequencing of Naganishia species isolated from polar environments using Oxford Nanopore Technology.</title>
        <authorList>
            <person name="Leo P."/>
            <person name="Venkateswaran K."/>
        </authorList>
    </citation>
    <scope>NUCLEOTIDE SEQUENCE</scope>
    <source>
        <strain evidence="1">MNA-CCFEE 5261</strain>
    </source>
</reference>
<protein>
    <submittedName>
        <fullName evidence="1">Uncharacterized protein</fullName>
    </submittedName>
</protein>
<gene>
    <name evidence="1" type="ORF">QFC19_001746</name>
</gene>
<dbReference type="EMBL" id="JASBWR010000014">
    <property type="protein sequence ID" value="KAJ9110075.1"/>
    <property type="molecule type" value="Genomic_DNA"/>
</dbReference>
<sequence>MFVVRFTKRLFGKGKRGIAPIPALPALAPALPSPLLINALQLHRLDNEAESVTLMPSANVDTDEERRDKEVTIPCDWATDSQGHPNAVYVKSQLQIFVKEVIVKAFPALMPVVSYTKAVVESLTAGLLVYI</sequence>
<evidence type="ECO:0000313" key="2">
    <source>
        <dbReference type="Proteomes" id="UP001241377"/>
    </source>
</evidence>
<evidence type="ECO:0000313" key="1">
    <source>
        <dbReference type="EMBL" id="KAJ9110075.1"/>
    </source>
</evidence>
<dbReference type="Proteomes" id="UP001241377">
    <property type="component" value="Unassembled WGS sequence"/>
</dbReference>
<accession>A0ACC2WFH3</accession>
<keyword evidence="2" id="KW-1185">Reference proteome</keyword>
<name>A0ACC2WFH3_9TREE</name>